<sequence>MLKRLRARVSDSLHSKPLRRFAVVVSGIGLALLGGTRGTQDAVANGDTRTLSIFHSHTKESLTVTFKRDGRYDRAALEQLNWLLRDWRVDEPTKMDPRLFDTVWEAYRSVGSQEPITVVSAYRSPGTNAMLRRRSRMVAEYSQHMLGKAMDFYLPDVSIDQIRAVGMRMQRGGVGWYPRSGSPFVHLDVGSVRSWPRMTHDQLARLFPDGKTVHLPSDNRPLPGYEQARAEILSRGGTVLGVTEVAQMDEDEGPSIKGFFASLFGGGSAREAAPPLAVAAKAPARGRSKPAPIVVASADTEDQAGTRTALAYAAPAADETLKTALLQRETRDAQSLLTAEAPAAMAPAAAVALPLPPRRPAEFAAVAAALTMPLPPQRPAVQVAGLGSAGMANLSSTSSPVTPAASLPTPSRSSAPLVPANADSRTQLRALFAAAAADAAPASRAAPVKLANAKAKLDGGPAAIAVPTSGVVSRFSPRSPGDELTAARFTGSATRGVASAR</sequence>
<evidence type="ECO:0000256" key="12">
    <source>
        <dbReference type="SAM" id="MobiDB-lite"/>
    </source>
</evidence>
<feature type="compositionally biased region" description="Low complexity" evidence="12">
    <location>
        <begin position="395"/>
        <end position="411"/>
    </location>
</feature>
<dbReference type="EMBL" id="JBEPMM010000013">
    <property type="protein sequence ID" value="MET3694236.1"/>
    <property type="molecule type" value="Genomic_DNA"/>
</dbReference>
<keyword evidence="9" id="KW-0961">Cell wall biogenesis/degradation</keyword>
<dbReference type="Gene3D" id="3.30.1380.10">
    <property type="match status" value="1"/>
</dbReference>
<accession>A0ABV2L8S9</accession>
<evidence type="ECO:0000256" key="8">
    <source>
        <dbReference type="ARBA" id="ARBA00023049"/>
    </source>
</evidence>
<keyword evidence="8" id="KW-0482">Metalloprotease</keyword>
<dbReference type="InterPro" id="IPR009045">
    <property type="entry name" value="Zn_M74/Hedgehog-like"/>
</dbReference>
<proteinExistence type="inferred from homology"/>
<keyword evidence="14" id="KW-1185">Reference proteome</keyword>
<feature type="region of interest" description="Disordered" evidence="12">
    <location>
        <begin position="395"/>
        <end position="419"/>
    </location>
</feature>
<evidence type="ECO:0000256" key="3">
    <source>
        <dbReference type="ARBA" id="ARBA00022670"/>
    </source>
</evidence>
<dbReference type="SUPFAM" id="SSF55166">
    <property type="entry name" value="Hedgehog/DD-peptidase"/>
    <property type="match status" value="1"/>
</dbReference>
<dbReference type="PANTHER" id="PTHR37425">
    <property type="match status" value="1"/>
</dbReference>
<evidence type="ECO:0000256" key="1">
    <source>
        <dbReference type="ARBA" id="ARBA00001947"/>
    </source>
</evidence>
<comment type="cofactor">
    <cofactor evidence="1">
        <name>Zn(2+)</name>
        <dbReference type="ChEBI" id="CHEBI:29105"/>
    </cofactor>
</comment>
<comment type="similarity">
    <text evidence="10">Belongs to the peptidase M15 family.</text>
</comment>
<evidence type="ECO:0000256" key="6">
    <source>
        <dbReference type="ARBA" id="ARBA00022801"/>
    </source>
</evidence>
<evidence type="ECO:0000256" key="10">
    <source>
        <dbReference type="ARBA" id="ARBA00093448"/>
    </source>
</evidence>
<name>A0ABV2L8S9_9HYPH</name>
<evidence type="ECO:0000256" key="2">
    <source>
        <dbReference type="ARBA" id="ARBA00004776"/>
    </source>
</evidence>
<keyword evidence="5" id="KW-0732">Signal</keyword>
<keyword evidence="3" id="KW-0645">Protease</keyword>
<evidence type="ECO:0000256" key="9">
    <source>
        <dbReference type="ARBA" id="ARBA00023316"/>
    </source>
</evidence>
<evidence type="ECO:0000256" key="5">
    <source>
        <dbReference type="ARBA" id="ARBA00022729"/>
    </source>
</evidence>
<evidence type="ECO:0000313" key="13">
    <source>
        <dbReference type="EMBL" id="MET3694236.1"/>
    </source>
</evidence>
<protein>
    <recommendedName>
        <fullName evidence="11">Murein endopeptidase K</fullName>
    </recommendedName>
</protein>
<comment type="pathway">
    <text evidence="2">Cell wall biogenesis; cell wall polysaccharide biosynthesis.</text>
</comment>
<keyword evidence="7" id="KW-0862">Zinc</keyword>
<evidence type="ECO:0000256" key="11">
    <source>
        <dbReference type="ARBA" id="ARBA00093666"/>
    </source>
</evidence>
<dbReference type="InterPro" id="IPR010275">
    <property type="entry name" value="MepK"/>
</dbReference>
<gene>
    <name evidence="13" type="ORF">ABID43_003795</name>
</gene>
<dbReference type="PANTHER" id="PTHR37425:SF1">
    <property type="entry name" value="OUTER MEMBRANE PROTEIN"/>
    <property type="match status" value="1"/>
</dbReference>
<dbReference type="Pfam" id="PF05951">
    <property type="entry name" value="Peptidase_M15_2"/>
    <property type="match status" value="1"/>
</dbReference>
<organism evidence="13 14">
    <name type="scientific">Methylobacterium goesingense</name>
    <dbReference type="NCBI Taxonomy" id="243690"/>
    <lineage>
        <taxon>Bacteria</taxon>
        <taxon>Pseudomonadati</taxon>
        <taxon>Pseudomonadota</taxon>
        <taxon>Alphaproteobacteria</taxon>
        <taxon>Hyphomicrobiales</taxon>
        <taxon>Methylobacteriaceae</taxon>
        <taxon>Methylobacterium</taxon>
    </lineage>
</organism>
<evidence type="ECO:0000256" key="7">
    <source>
        <dbReference type="ARBA" id="ARBA00022833"/>
    </source>
</evidence>
<keyword evidence="6" id="KW-0378">Hydrolase</keyword>
<comment type="caution">
    <text evidence="13">The sequence shown here is derived from an EMBL/GenBank/DDBJ whole genome shotgun (WGS) entry which is preliminary data.</text>
</comment>
<keyword evidence="4" id="KW-0479">Metal-binding</keyword>
<evidence type="ECO:0000313" key="14">
    <source>
        <dbReference type="Proteomes" id="UP001549145"/>
    </source>
</evidence>
<reference evidence="13 14" key="1">
    <citation type="submission" date="2024-06" db="EMBL/GenBank/DDBJ databases">
        <title>Genomic Encyclopedia of Type Strains, Phase IV (KMG-IV): sequencing the most valuable type-strain genomes for metagenomic binning, comparative biology and taxonomic classification.</title>
        <authorList>
            <person name="Goeker M."/>
        </authorList>
    </citation>
    <scope>NUCLEOTIDE SEQUENCE [LARGE SCALE GENOMIC DNA]</scope>
    <source>
        <strain evidence="13 14">DSM 21331</strain>
    </source>
</reference>
<dbReference type="Proteomes" id="UP001549145">
    <property type="component" value="Unassembled WGS sequence"/>
</dbReference>
<dbReference type="CDD" id="cd14844">
    <property type="entry name" value="Zn-DD-carboxypeptidase_like"/>
    <property type="match status" value="1"/>
</dbReference>
<dbReference type="RefSeq" id="WP_238280285.1">
    <property type="nucleotide sequence ID" value="NZ_BPQL01000082.1"/>
</dbReference>
<evidence type="ECO:0000256" key="4">
    <source>
        <dbReference type="ARBA" id="ARBA00022723"/>
    </source>
</evidence>